<dbReference type="Pfam" id="PF00440">
    <property type="entry name" value="TetR_N"/>
    <property type="match status" value="1"/>
</dbReference>
<dbReference type="EMBL" id="JAVREV010000001">
    <property type="protein sequence ID" value="MDT0441051.1"/>
    <property type="molecule type" value="Genomic_DNA"/>
</dbReference>
<dbReference type="PROSITE" id="PS50977">
    <property type="entry name" value="HTH_TETR_2"/>
    <property type="match status" value="1"/>
</dbReference>
<feature type="DNA-binding region" description="H-T-H motif" evidence="4">
    <location>
        <begin position="30"/>
        <end position="49"/>
    </location>
</feature>
<reference evidence="7" key="1">
    <citation type="submission" date="2023-07" db="EMBL/GenBank/DDBJ databases">
        <title>30 novel species of actinomycetes from the DSMZ collection.</title>
        <authorList>
            <person name="Nouioui I."/>
        </authorList>
    </citation>
    <scope>NUCLEOTIDE SEQUENCE [LARGE SCALE GENOMIC DNA]</scope>
    <source>
        <strain evidence="7">DSM 41886</strain>
    </source>
</reference>
<evidence type="ECO:0000259" key="5">
    <source>
        <dbReference type="PROSITE" id="PS50977"/>
    </source>
</evidence>
<dbReference type="SUPFAM" id="SSF48498">
    <property type="entry name" value="Tetracyclin repressor-like, C-terminal domain"/>
    <property type="match status" value="1"/>
</dbReference>
<comment type="caution">
    <text evidence="6">The sequence shown here is derived from an EMBL/GenBank/DDBJ whole genome shotgun (WGS) entry which is preliminary data.</text>
</comment>
<dbReference type="PRINTS" id="PR00455">
    <property type="entry name" value="HTHTETR"/>
</dbReference>
<dbReference type="PANTHER" id="PTHR47506:SF1">
    <property type="entry name" value="HTH-TYPE TRANSCRIPTIONAL REGULATOR YJDC"/>
    <property type="match status" value="1"/>
</dbReference>
<dbReference type="Proteomes" id="UP001183615">
    <property type="component" value="Unassembled WGS sequence"/>
</dbReference>
<gene>
    <name evidence="6" type="ORF">RM779_00330</name>
</gene>
<evidence type="ECO:0000313" key="7">
    <source>
        <dbReference type="Proteomes" id="UP001183615"/>
    </source>
</evidence>
<keyword evidence="1" id="KW-0805">Transcription regulation</keyword>
<evidence type="ECO:0000256" key="4">
    <source>
        <dbReference type="PROSITE-ProRule" id="PRU00335"/>
    </source>
</evidence>
<keyword evidence="2 4" id="KW-0238">DNA-binding</keyword>
<evidence type="ECO:0000256" key="2">
    <source>
        <dbReference type="ARBA" id="ARBA00023125"/>
    </source>
</evidence>
<feature type="domain" description="HTH tetR-type" evidence="5">
    <location>
        <begin position="7"/>
        <end position="67"/>
    </location>
</feature>
<name>A0ABU2RWC8_9ACTN</name>
<proteinExistence type="predicted"/>
<evidence type="ECO:0000256" key="3">
    <source>
        <dbReference type="ARBA" id="ARBA00023163"/>
    </source>
</evidence>
<keyword evidence="7" id="KW-1185">Reference proteome</keyword>
<organism evidence="6 7">
    <name type="scientific">Streptomyces johnsoniae</name>
    <dbReference type="NCBI Taxonomy" id="3075532"/>
    <lineage>
        <taxon>Bacteria</taxon>
        <taxon>Bacillati</taxon>
        <taxon>Actinomycetota</taxon>
        <taxon>Actinomycetes</taxon>
        <taxon>Kitasatosporales</taxon>
        <taxon>Streptomycetaceae</taxon>
        <taxon>Streptomyces</taxon>
    </lineage>
</organism>
<evidence type="ECO:0000256" key="1">
    <source>
        <dbReference type="ARBA" id="ARBA00023015"/>
    </source>
</evidence>
<dbReference type="RefSeq" id="WP_311614541.1">
    <property type="nucleotide sequence ID" value="NZ_JAVREV010000001.1"/>
</dbReference>
<evidence type="ECO:0000313" key="6">
    <source>
        <dbReference type="EMBL" id="MDT0441051.1"/>
    </source>
</evidence>
<keyword evidence="3" id="KW-0804">Transcription</keyword>
<dbReference type="InterPro" id="IPR036271">
    <property type="entry name" value="Tet_transcr_reg_TetR-rel_C_sf"/>
</dbReference>
<dbReference type="Gene3D" id="1.10.357.10">
    <property type="entry name" value="Tetracycline Repressor, domain 2"/>
    <property type="match status" value="1"/>
</dbReference>
<dbReference type="InterPro" id="IPR001647">
    <property type="entry name" value="HTH_TetR"/>
</dbReference>
<accession>A0ABU2RWC8</accession>
<dbReference type="PANTHER" id="PTHR47506">
    <property type="entry name" value="TRANSCRIPTIONAL REGULATORY PROTEIN"/>
    <property type="match status" value="1"/>
</dbReference>
<dbReference type="InterPro" id="IPR009057">
    <property type="entry name" value="Homeodomain-like_sf"/>
</dbReference>
<dbReference type="SUPFAM" id="SSF46689">
    <property type="entry name" value="Homeodomain-like"/>
    <property type="match status" value="1"/>
</dbReference>
<sequence length="203" mass="21651">MARKPDPGARERILAAASRLFFEHGVRAVGLQQIIDACGCGKNLLYREFGSKDELVAAYLERFACDWQILLEEATEAAPQDPAGQLAEIVERVAVRAGGNGFRGCALSNVHAEFPDPDHPLHRYVVDHYAARLATLRDIARRTAAREPDALARRISLIIDGINTNAGILGGDGSLTAAVAFAREAITVATAPPQGAADSPAGR</sequence>
<protein>
    <submittedName>
        <fullName evidence="6">TetR/AcrR family transcriptional regulator</fullName>
    </submittedName>
</protein>